<evidence type="ECO:0000313" key="2">
    <source>
        <dbReference type="Proteomes" id="UP001163046"/>
    </source>
</evidence>
<sequence length="103" mass="11409">MVPLVPGSTVYLHQEQKNACFDPKPTILVRNLMRVFFKDEMLKKSNYGGGGTRGYRQLNPAITATIIGYAMDPQVIKPENRVNPGKLAKTINCAMKPGVAFQN</sequence>
<name>A0A9W9ZVS3_9CNID</name>
<evidence type="ECO:0000313" key="1">
    <source>
        <dbReference type="EMBL" id="KAJ7386889.1"/>
    </source>
</evidence>
<accession>A0A9W9ZVS3</accession>
<protein>
    <submittedName>
        <fullName evidence="1">Uncharacterized protein</fullName>
    </submittedName>
</protein>
<gene>
    <name evidence="1" type="ORF">OS493_006923</name>
</gene>
<dbReference type="EMBL" id="MU825875">
    <property type="protein sequence ID" value="KAJ7386889.1"/>
    <property type="molecule type" value="Genomic_DNA"/>
</dbReference>
<dbReference type="Proteomes" id="UP001163046">
    <property type="component" value="Unassembled WGS sequence"/>
</dbReference>
<dbReference type="OrthoDB" id="6515871at2759"/>
<keyword evidence="2" id="KW-1185">Reference proteome</keyword>
<comment type="caution">
    <text evidence="1">The sequence shown here is derived from an EMBL/GenBank/DDBJ whole genome shotgun (WGS) entry which is preliminary data.</text>
</comment>
<reference evidence="1" key="1">
    <citation type="submission" date="2023-01" db="EMBL/GenBank/DDBJ databases">
        <title>Genome assembly of the deep-sea coral Lophelia pertusa.</title>
        <authorList>
            <person name="Herrera S."/>
            <person name="Cordes E."/>
        </authorList>
    </citation>
    <scope>NUCLEOTIDE SEQUENCE</scope>
    <source>
        <strain evidence="1">USNM1676648</strain>
        <tissue evidence="1">Polyp</tissue>
    </source>
</reference>
<proteinExistence type="predicted"/>
<dbReference type="AlphaFoldDB" id="A0A9W9ZVS3"/>
<organism evidence="1 2">
    <name type="scientific">Desmophyllum pertusum</name>
    <dbReference type="NCBI Taxonomy" id="174260"/>
    <lineage>
        <taxon>Eukaryota</taxon>
        <taxon>Metazoa</taxon>
        <taxon>Cnidaria</taxon>
        <taxon>Anthozoa</taxon>
        <taxon>Hexacorallia</taxon>
        <taxon>Scleractinia</taxon>
        <taxon>Caryophylliina</taxon>
        <taxon>Caryophylliidae</taxon>
        <taxon>Desmophyllum</taxon>
    </lineage>
</organism>